<gene>
    <name evidence="2" type="ORF">ACFQE6_13715</name>
</gene>
<name>A0ABD5SLF8_9EURY</name>
<feature type="compositionally biased region" description="Acidic residues" evidence="1">
    <location>
        <begin position="303"/>
        <end position="320"/>
    </location>
</feature>
<evidence type="ECO:0000313" key="3">
    <source>
        <dbReference type="Proteomes" id="UP001596383"/>
    </source>
</evidence>
<evidence type="ECO:0000256" key="1">
    <source>
        <dbReference type="SAM" id="MobiDB-lite"/>
    </source>
</evidence>
<comment type="caution">
    <text evidence="2">The sequence shown here is derived from an EMBL/GenBank/DDBJ whole genome shotgun (WGS) entry which is preliminary data.</text>
</comment>
<dbReference type="Proteomes" id="UP001596383">
    <property type="component" value="Unassembled WGS sequence"/>
</dbReference>
<feature type="region of interest" description="Disordered" evidence="1">
    <location>
        <begin position="385"/>
        <end position="427"/>
    </location>
</feature>
<feature type="region of interest" description="Disordered" evidence="1">
    <location>
        <begin position="1"/>
        <end position="38"/>
    </location>
</feature>
<evidence type="ECO:0008006" key="4">
    <source>
        <dbReference type="Google" id="ProtNLM"/>
    </source>
</evidence>
<proteinExistence type="predicted"/>
<keyword evidence="3" id="KW-1185">Reference proteome</keyword>
<feature type="region of interest" description="Disordered" evidence="1">
    <location>
        <begin position="234"/>
        <end position="322"/>
    </location>
</feature>
<dbReference type="RefSeq" id="WP_273738996.1">
    <property type="nucleotide sequence ID" value="NZ_JAQIVI010000210.1"/>
</dbReference>
<reference evidence="2 3" key="1">
    <citation type="journal article" date="2019" name="Int. J. Syst. Evol. Microbiol.">
        <title>The Global Catalogue of Microorganisms (GCM) 10K type strain sequencing project: providing services to taxonomists for standard genome sequencing and annotation.</title>
        <authorList>
            <consortium name="The Broad Institute Genomics Platform"/>
            <consortium name="The Broad Institute Genome Sequencing Center for Infectious Disease"/>
            <person name="Wu L."/>
            <person name="Ma J."/>
        </authorList>
    </citation>
    <scope>NUCLEOTIDE SEQUENCE [LARGE SCALE GENOMIC DNA]</scope>
    <source>
        <strain evidence="2 3">LMG 29247</strain>
    </source>
</reference>
<feature type="region of interest" description="Disordered" evidence="1">
    <location>
        <begin position="61"/>
        <end position="90"/>
    </location>
</feature>
<feature type="compositionally biased region" description="Low complexity" evidence="1">
    <location>
        <begin position="250"/>
        <end position="262"/>
    </location>
</feature>
<protein>
    <recommendedName>
        <fullName evidence="4">Capsid maturation protease</fullName>
    </recommendedName>
</protein>
<organism evidence="2 3">
    <name type="scientific">Natrinema soli</name>
    <dbReference type="NCBI Taxonomy" id="1930624"/>
    <lineage>
        <taxon>Archaea</taxon>
        <taxon>Methanobacteriati</taxon>
        <taxon>Methanobacteriota</taxon>
        <taxon>Stenosarchaea group</taxon>
        <taxon>Halobacteria</taxon>
        <taxon>Halobacteriales</taxon>
        <taxon>Natrialbaceae</taxon>
        <taxon>Natrinema</taxon>
    </lineage>
</organism>
<accession>A0ABD5SLF8</accession>
<dbReference type="EMBL" id="JBHSWV010000210">
    <property type="protein sequence ID" value="MFC6766006.1"/>
    <property type="molecule type" value="Genomic_DNA"/>
</dbReference>
<sequence length="427" mass="44699">MRNITVPALTHELSADADEPFDPDGGPWTSSGIAVSPGDVLHMDDGTPVLMTEEELHKAAASQADEPLSVDHPTDENGEYIYPPPSDNSPGKVTAAGYVDGGPNKRGVGYETSVHDPEIARGLHAENYEVSVHPRFDLGEADPDTGAYIAKNIEFRDLSIVTKGDSPSNTANWGASAELAAWANQTDIGAEIAASESADGAGDRESLVSSAVNGTLRALGLVPEDVDTADLAADGEQGLGSDESADTDTDTTNSGDDNQDTTMSNRDQQIKTLVDNHGFEADALEAMGDDQIATMHNGLIGGDDPDGEDETEQTDTETDDRENVVELDIGDHDSVDDYIAKQAEAAVASAQEETEREELIATISSKTDKDTEALSEWPIDALEDKASDLSSAAQLPGSTGRHTSTVVASHSGGDEDASAYGTGVEGN</sequence>
<evidence type="ECO:0000313" key="2">
    <source>
        <dbReference type="EMBL" id="MFC6766006.1"/>
    </source>
</evidence>
<dbReference type="AlphaFoldDB" id="A0ABD5SLF8"/>
<feature type="compositionally biased region" description="Polar residues" evidence="1">
    <location>
        <begin position="388"/>
        <end position="408"/>
    </location>
</feature>